<comment type="caution">
    <text evidence="1">The sequence shown here is derived from an EMBL/GenBank/DDBJ whole genome shotgun (WGS) entry which is preliminary data.</text>
</comment>
<reference evidence="1 2" key="1">
    <citation type="journal article" date="2019" name="Genome Biol. Evol.">
        <title>Insights into the evolution of the New World diploid cottons (Gossypium, subgenus Houzingenia) based on genome sequencing.</title>
        <authorList>
            <person name="Grover C.E."/>
            <person name="Arick M.A. 2nd"/>
            <person name="Thrash A."/>
            <person name="Conover J.L."/>
            <person name="Sanders W.S."/>
            <person name="Peterson D.G."/>
            <person name="Frelichowski J.E."/>
            <person name="Scheffler J.A."/>
            <person name="Scheffler B.E."/>
            <person name="Wendel J.F."/>
        </authorList>
    </citation>
    <scope>NUCLEOTIDE SEQUENCE [LARGE SCALE GENOMIC DNA]</scope>
    <source>
        <strain evidence="1">157</strain>
        <tissue evidence="1">Leaf</tissue>
    </source>
</reference>
<dbReference type="Proteomes" id="UP000593572">
    <property type="component" value="Unassembled WGS sequence"/>
</dbReference>
<protein>
    <submittedName>
        <fullName evidence="1">Uncharacterized protein</fullName>
    </submittedName>
</protein>
<gene>
    <name evidence="1" type="ORF">Golob_021357</name>
</gene>
<evidence type="ECO:0000313" key="2">
    <source>
        <dbReference type="Proteomes" id="UP000593572"/>
    </source>
</evidence>
<accession>A0A7J8LD95</accession>
<evidence type="ECO:0000313" key="1">
    <source>
        <dbReference type="EMBL" id="MBA0550408.1"/>
    </source>
</evidence>
<proteinExistence type="predicted"/>
<organism evidence="1 2">
    <name type="scientific">Gossypium lobatum</name>
    <dbReference type="NCBI Taxonomy" id="34289"/>
    <lineage>
        <taxon>Eukaryota</taxon>
        <taxon>Viridiplantae</taxon>
        <taxon>Streptophyta</taxon>
        <taxon>Embryophyta</taxon>
        <taxon>Tracheophyta</taxon>
        <taxon>Spermatophyta</taxon>
        <taxon>Magnoliopsida</taxon>
        <taxon>eudicotyledons</taxon>
        <taxon>Gunneridae</taxon>
        <taxon>Pentapetalae</taxon>
        <taxon>rosids</taxon>
        <taxon>malvids</taxon>
        <taxon>Malvales</taxon>
        <taxon>Malvaceae</taxon>
        <taxon>Malvoideae</taxon>
        <taxon>Gossypium</taxon>
    </lineage>
</organism>
<dbReference type="AlphaFoldDB" id="A0A7J8LD95"/>
<name>A0A7J8LD95_9ROSI</name>
<dbReference type="EMBL" id="JABEZX010000002">
    <property type="protein sequence ID" value="MBA0550408.1"/>
    <property type="molecule type" value="Genomic_DNA"/>
</dbReference>
<sequence>MLVKVEISYKGVLFGSNAQGNSIINLKGVALDQEHYTEGIRWWAGDVIIWGPWKHRNDHIYKGVRDLLTRVLGYAKCSLADCYILNTDRAVQSSSGIVTAAKELRVSRLVVELYMLWVVQLLSRPYDCEHRLNTYTVDCLDLI</sequence>
<keyword evidence="2" id="KW-1185">Reference proteome</keyword>